<evidence type="ECO:0000313" key="1">
    <source>
        <dbReference type="EMBL" id="PNX81388.1"/>
    </source>
</evidence>
<protein>
    <submittedName>
        <fullName evidence="1">Uncharacterized protein</fullName>
    </submittedName>
</protein>
<evidence type="ECO:0000313" key="2">
    <source>
        <dbReference type="Proteomes" id="UP000236291"/>
    </source>
</evidence>
<name>A0A2K3LS71_TRIPR</name>
<dbReference type="EMBL" id="ASHM01039819">
    <property type="protein sequence ID" value="PNX81388.1"/>
    <property type="molecule type" value="Genomic_DNA"/>
</dbReference>
<reference evidence="1 2" key="2">
    <citation type="journal article" date="2017" name="Front. Plant Sci.">
        <title>Gene Classification and Mining of Molecular Markers Useful in Red Clover (Trifolium pratense) Breeding.</title>
        <authorList>
            <person name="Istvanek J."/>
            <person name="Dluhosova J."/>
            <person name="Dluhos P."/>
            <person name="Patkova L."/>
            <person name="Nedelnik J."/>
            <person name="Repkova J."/>
        </authorList>
    </citation>
    <scope>NUCLEOTIDE SEQUENCE [LARGE SCALE GENOMIC DNA]</scope>
    <source>
        <strain evidence="2">cv. Tatra</strain>
        <tissue evidence="1">Young leaves</tissue>
    </source>
</reference>
<sequence length="145" mass="16482">MQETTQNAGNYTLYMQNAGNYIANAGNCIANQTSTIQLLDNCRKLHIMQETTQSAGNYTLYMQNAGNYTANAGNCRSIRETAEIRQILIYCCRYITCWLEVPWNIQTHGFKICKSKNKMNAYNPIKPIPQRTAKYITIFAIGGYN</sequence>
<dbReference type="Proteomes" id="UP000236291">
    <property type="component" value="Unassembled WGS sequence"/>
</dbReference>
<organism evidence="1 2">
    <name type="scientific">Trifolium pratense</name>
    <name type="common">Red clover</name>
    <dbReference type="NCBI Taxonomy" id="57577"/>
    <lineage>
        <taxon>Eukaryota</taxon>
        <taxon>Viridiplantae</taxon>
        <taxon>Streptophyta</taxon>
        <taxon>Embryophyta</taxon>
        <taxon>Tracheophyta</taxon>
        <taxon>Spermatophyta</taxon>
        <taxon>Magnoliopsida</taxon>
        <taxon>eudicotyledons</taxon>
        <taxon>Gunneridae</taxon>
        <taxon>Pentapetalae</taxon>
        <taxon>rosids</taxon>
        <taxon>fabids</taxon>
        <taxon>Fabales</taxon>
        <taxon>Fabaceae</taxon>
        <taxon>Papilionoideae</taxon>
        <taxon>50 kb inversion clade</taxon>
        <taxon>NPAAA clade</taxon>
        <taxon>Hologalegina</taxon>
        <taxon>IRL clade</taxon>
        <taxon>Trifolieae</taxon>
        <taxon>Trifolium</taxon>
    </lineage>
</organism>
<gene>
    <name evidence="1" type="ORF">L195_g037406</name>
</gene>
<dbReference type="AlphaFoldDB" id="A0A2K3LS71"/>
<accession>A0A2K3LS71</accession>
<reference evidence="1 2" key="1">
    <citation type="journal article" date="2014" name="Am. J. Bot.">
        <title>Genome assembly and annotation for red clover (Trifolium pratense; Fabaceae).</title>
        <authorList>
            <person name="Istvanek J."/>
            <person name="Jaros M."/>
            <person name="Krenek A."/>
            <person name="Repkova J."/>
        </authorList>
    </citation>
    <scope>NUCLEOTIDE SEQUENCE [LARGE SCALE GENOMIC DNA]</scope>
    <source>
        <strain evidence="2">cv. Tatra</strain>
        <tissue evidence="1">Young leaves</tissue>
    </source>
</reference>
<proteinExistence type="predicted"/>
<comment type="caution">
    <text evidence="1">The sequence shown here is derived from an EMBL/GenBank/DDBJ whole genome shotgun (WGS) entry which is preliminary data.</text>
</comment>